<feature type="transmembrane region" description="Helical" evidence="1">
    <location>
        <begin position="7"/>
        <end position="25"/>
    </location>
</feature>
<dbReference type="EMBL" id="MEWA01000033">
    <property type="protein sequence ID" value="OGC68740.1"/>
    <property type="molecule type" value="Genomic_DNA"/>
</dbReference>
<sequence>MKKIGKYLGILVIPLLFGAFFYSQFLHIDISNSCAIFLMPTFQPSNLSTKETVSFLQKSSATEYAKLCKHVSVINKNAACGGLDGGCYQPSQPKTIFIGNDQNNIALAAALLVHETCHAIQGQSNETLSEGPCYKAGAEYLQSILIKP</sequence>
<evidence type="ECO:0000256" key="1">
    <source>
        <dbReference type="SAM" id="Phobius"/>
    </source>
</evidence>
<proteinExistence type="predicted"/>
<organism evidence="2 3">
    <name type="scientific">candidate division WWE3 bacterium RIFOXYC1_FULL_39_7</name>
    <dbReference type="NCBI Taxonomy" id="1802643"/>
    <lineage>
        <taxon>Bacteria</taxon>
        <taxon>Katanobacteria</taxon>
    </lineage>
</organism>
<accession>A0A1F4WH98</accession>
<protein>
    <submittedName>
        <fullName evidence="2">Uncharacterized protein</fullName>
    </submittedName>
</protein>
<dbReference type="AlphaFoldDB" id="A0A1F4WH98"/>
<dbReference type="Proteomes" id="UP000179113">
    <property type="component" value="Unassembled WGS sequence"/>
</dbReference>
<evidence type="ECO:0000313" key="2">
    <source>
        <dbReference type="EMBL" id="OGC68740.1"/>
    </source>
</evidence>
<keyword evidence="1" id="KW-0812">Transmembrane</keyword>
<comment type="caution">
    <text evidence="2">The sequence shown here is derived from an EMBL/GenBank/DDBJ whole genome shotgun (WGS) entry which is preliminary data.</text>
</comment>
<evidence type="ECO:0000313" key="3">
    <source>
        <dbReference type="Proteomes" id="UP000179113"/>
    </source>
</evidence>
<keyword evidence="1" id="KW-1133">Transmembrane helix</keyword>
<reference evidence="2 3" key="1">
    <citation type="journal article" date="2016" name="Nat. Commun.">
        <title>Thousands of microbial genomes shed light on interconnected biogeochemical processes in an aquifer system.</title>
        <authorList>
            <person name="Anantharaman K."/>
            <person name="Brown C.T."/>
            <person name="Hug L.A."/>
            <person name="Sharon I."/>
            <person name="Castelle C.J."/>
            <person name="Probst A.J."/>
            <person name="Thomas B.C."/>
            <person name="Singh A."/>
            <person name="Wilkins M.J."/>
            <person name="Karaoz U."/>
            <person name="Brodie E.L."/>
            <person name="Williams K.H."/>
            <person name="Hubbard S.S."/>
            <person name="Banfield J.F."/>
        </authorList>
    </citation>
    <scope>NUCLEOTIDE SEQUENCE [LARGE SCALE GENOMIC DNA]</scope>
</reference>
<keyword evidence="1" id="KW-0472">Membrane</keyword>
<gene>
    <name evidence="2" type="ORF">A2415_02195</name>
</gene>
<name>A0A1F4WH98_UNCKA</name>